<name>A0ABQ5Z8B5_9SPHN</name>
<keyword evidence="5 8" id="KW-0798">TonB box</keyword>
<dbReference type="SUPFAM" id="SSF56935">
    <property type="entry name" value="Porins"/>
    <property type="match status" value="1"/>
</dbReference>
<evidence type="ECO:0000256" key="6">
    <source>
        <dbReference type="ARBA" id="ARBA00023136"/>
    </source>
</evidence>
<evidence type="ECO:0000256" key="7">
    <source>
        <dbReference type="ARBA" id="ARBA00023237"/>
    </source>
</evidence>
<gene>
    <name evidence="11" type="ORF">GCM10007925_14290</name>
</gene>
<evidence type="ECO:0000256" key="4">
    <source>
        <dbReference type="ARBA" id="ARBA00022692"/>
    </source>
</evidence>
<dbReference type="InterPro" id="IPR039426">
    <property type="entry name" value="TonB-dep_rcpt-like"/>
</dbReference>
<evidence type="ECO:0000256" key="3">
    <source>
        <dbReference type="ARBA" id="ARBA00022452"/>
    </source>
</evidence>
<dbReference type="InterPro" id="IPR000531">
    <property type="entry name" value="Beta-barrel_TonB"/>
</dbReference>
<accession>A0ABQ5Z8B5</accession>
<dbReference type="InterPro" id="IPR012910">
    <property type="entry name" value="Plug_dom"/>
</dbReference>
<organism evidence="11 12">
    <name type="scientific">Sphingomonas astaxanthinifaciens DSM 22298</name>
    <dbReference type="NCBI Taxonomy" id="1123267"/>
    <lineage>
        <taxon>Bacteria</taxon>
        <taxon>Pseudomonadati</taxon>
        <taxon>Pseudomonadota</taxon>
        <taxon>Alphaproteobacteria</taxon>
        <taxon>Sphingomonadales</taxon>
        <taxon>Sphingomonadaceae</taxon>
        <taxon>Sphingomonas</taxon>
    </lineage>
</organism>
<evidence type="ECO:0000256" key="8">
    <source>
        <dbReference type="RuleBase" id="RU003357"/>
    </source>
</evidence>
<comment type="similarity">
    <text evidence="8">Belongs to the TonB-dependent receptor family.</text>
</comment>
<dbReference type="Proteomes" id="UP001156703">
    <property type="component" value="Unassembled WGS sequence"/>
</dbReference>
<evidence type="ECO:0000259" key="9">
    <source>
        <dbReference type="Pfam" id="PF00593"/>
    </source>
</evidence>
<feature type="domain" description="TonB-dependent receptor plug" evidence="10">
    <location>
        <begin position="18"/>
        <end position="102"/>
    </location>
</feature>
<keyword evidence="3" id="KW-1134">Transmembrane beta strand</keyword>
<keyword evidence="6 8" id="KW-0472">Membrane</keyword>
<comment type="caution">
    <text evidence="11">The sequence shown here is derived from an EMBL/GenBank/DDBJ whole genome shotgun (WGS) entry which is preliminary data.</text>
</comment>
<proteinExistence type="inferred from homology"/>
<dbReference type="Pfam" id="PF00593">
    <property type="entry name" value="TonB_dep_Rec_b-barrel"/>
    <property type="match status" value="1"/>
</dbReference>
<evidence type="ECO:0000256" key="1">
    <source>
        <dbReference type="ARBA" id="ARBA00004571"/>
    </source>
</evidence>
<dbReference type="Gene3D" id="2.40.170.20">
    <property type="entry name" value="TonB-dependent receptor, beta-barrel domain"/>
    <property type="match status" value="1"/>
</dbReference>
<protein>
    <submittedName>
        <fullName evidence="11">TonB-dependent receptor</fullName>
    </submittedName>
</protein>
<dbReference type="PANTHER" id="PTHR30069:SF37">
    <property type="entry name" value="FERRIC VIBRIOBACTIN RECEPTOR VIUA"/>
    <property type="match status" value="1"/>
</dbReference>
<comment type="subcellular location">
    <subcellularLocation>
        <location evidence="1">Cell outer membrane</location>
        <topology evidence="1">Multi-pass membrane protein</topology>
    </subcellularLocation>
</comment>
<evidence type="ECO:0000313" key="12">
    <source>
        <dbReference type="Proteomes" id="UP001156703"/>
    </source>
</evidence>
<dbReference type="EMBL" id="BSOO01000012">
    <property type="protein sequence ID" value="GLR47716.1"/>
    <property type="molecule type" value="Genomic_DNA"/>
</dbReference>
<dbReference type="InterPro" id="IPR036942">
    <property type="entry name" value="Beta-barrel_TonB_sf"/>
</dbReference>
<keyword evidence="4" id="KW-0812">Transmembrane</keyword>
<feature type="domain" description="TonB-dependent receptor-like beta-barrel" evidence="9">
    <location>
        <begin position="367"/>
        <end position="631"/>
    </location>
</feature>
<dbReference type="InterPro" id="IPR037066">
    <property type="entry name" value="Plug_dom_sf"/>
</dbReference>
<evidence type="ECO:0000313" key="11">
    <source>
        <dbReference type="EMBL" id="GLR47716.1"/>
    </source>
</evidence>
<dbReference type="RefSeq" id="WP_169738091.1">
    <property type="nucleotide sequence ID" value="NZ_BSOO01000012.1"/>
</dbReference>
<evidence type="ECO:0000259" key="10">
    <source>
        <dbReference type="Pfam" id="PF07715"/>
    </source>
</evidence>
<reference evidence="12" key="1">
    <citation type="journal article" date="2019" name="Int. J. Syst. Evol. Microbiol.">
        <title>The Global Catalogue of Microorganisms (GCM) 10K type strain sequencing project: providing services to taxonomists for standard genome sequencing and annotation.</title>
        <authorList>
            <consortium name="The Broad Institute Genomics Platform"/>
            <consortium name="The Broad Institute Genome Sequencing Center for Infectious Disease"/>
            <person name="Wu L."/>
            <person name="Ma J."/>
        </authorList>
    </citation>
    <scope>NUCLEOTIDE SEQUENCE [LARGE SCALE GENOMIC DNA]</scope>
    <source>
        <strain evidence="12">NBRC 102146</strain>
    </source>
</reference>
<keyword evidence="7" id="KW-0998">Cell outer membrane</keyword>
<keyword evidence="2" id="KW-0813">Transport</keyword>
<keyword evidence="12" id="KW-1185">Reference proteome</keyword>
<evidence type="ECO:0000256" key="5">
    <source>
        <dbReference type="ARBA" id="ARBA00023077"/>
    </source>
</evidence>
<dbReference type="Pfam" id="PF07715">
    <property type="entry name" value="Plug"/>
    <property type="match status" value="1"/>
</dbReference>
<sequence length="682" mass="75089">MMTSTAASAGGGSVQDRVTPYDAKFFAQYAPRTALDIVQRVPGFNFDQGNSDVRGFAGAAGNVVINGARPSSKAEGLATVLSRIPASSVIRVEVAPGDLYGSDYAGKSQVLNLVLSATGGTEGNVTLSANRLYTGYVNTDAKGSVQWKRGASTISLSGGTGRSRQVEEGHDYVDALPSGERIETRRKINSYFDKNPFISANWALERAPDKAIRANIRWQPSRFDLTQRNRVDTVGEPLHDDSLVQHYKLPVFEIGGDITRPLAGGAIKLVALATRRKKDNFDAYLGRDGLLSDDPAVIGGFEQRQKAKLDETIGKLNWSRADLAGFTVEVGAEAALNKLDNQTRLSVIEEDGTRVPVALPIANAVVKEKRGQLTFNAGHNLSPTVRIDGGIAYEFSHLTVTGDTEASRTLRFWKPTLNLDWQPKGGWHARLSARRTVAQLNFYDFISVAELSTDRVNAGNADLRPQRTWEFRALLEKSVLGDGQLRIEAAYDRVSALQDQILTPDGFSVPGNLGTGTRRGISAQLDTPLDKLGLKGVRVKLNGQVQKTRVHDPISGRVRRWSDYWPEWEVGMELRRDVGPWSYGVSVNDRDSFYFYRADETDRNFNDKPYGTAFVEWRPSARTSLTLDIDNAFDTAGGRERLFFLPNRSVENPAFRERRIRNRHVSFGLTLKQSFGGGGAKS</sequence>
<dbReference type="Gene3D" id="2.170.130.10">
    <property type="entry name" value="TonB-dependent receptor, plug domain"/>
    <property type="match status" value="1"/>
</dbReference>
<keyword evidence="11" id="KW-0675">Receptor</keyword>
<dbReference type="PANTHER" id="PTHR30069">
    <property type="entry name" value="TONB-DEPENDENT OUTER MEMBRANE RECEPTOR"/>
    <property type="match status" value="1"/>
</dbReference>
<evidence type="ECO:0000256" key="2">
    <source>
        <dbReference type="ARBA" id="ARBA00022448"/>
    </source>
</evidence>